<dbReference type="GO" id="GO:0030145">
    <property type="term" value="F:manganese ion binding"/>
    <property type="evidence" value="ECO:0007669"/>
    <property type="project" value="UniProtKB-UniRule"/>
</dbReference>
<evidence type="ECO:0000256" key="2">
    <source>
        <dbReference type="ARBA" id="ARBA00007456"/>
    </source>
</evidence>
<dbReference type="PRINTS" id="PR00325">
    <property type="entry name" value="GERMIN"/>
</dbReference>
<feature type="binding site" evidence="10">
    <location>
        <position position="30"/>
    </location>
    <ligand>
        <name>Mn(2+)</name>
        <dbReference type="ChEBI" id="CHEBI:29035"/>
    </ligand>
</feature>
<comment type="similarity">
    <text evidence="2 11">Belongs to the germin family.</text>
</comment>
<evidence type="ECO:0000256" key="8">
    <source>
        <dbReference type="ARBA" id="ARBA00023211"/>
    </source>
</evidence>
<dbReference type="Pfam" id="PF00190">
    <property type="entry name" value="Cupin_1"/>
    <property type="match status" value="1"/>
</dbReference>
<keyword evidence="8 9" id="KW-0464">Manganese</keyword>
<keyword evidence="6" id="KW-0732">Signal</keyword>
<accession>A0AAV5LQL3</accession>
<evidence type="ECO:0000256" key="6">
    <source>
        <dbReference type="ARBA" id="ARBA00022729"/>
    </source>
</evidence>
<evidence type="ECO:0000256" key="11">
    <source>
        <dbReference type="RuleBase" id="RU366015"/>
    </source>
</evidence>
<evidence type="ECO:0000256" key="4">
    <source>
        <dbReference type="ARBA" id="ARBA00022525"/>
    </source>
</evidence>
<reference evidence="13 14" key="1">
    <citation type="journal article" date="2021" name="Commun. Biol.">
        <title>The genome of Shorea leprosula (Dipterocarpaceae) highlights the ecological relevance of drought in aseasonal tropical rainforests.</title>
        <authorList>
            <person name="Ng K.K.S."/>
            <person name="Kobayashi M.J."/>
            <person name="Fawcett J.A."/>
            <person name="Hatakeyama M."/>
            <person name="Paape T."/>
            <person name="Ng C.H."/>
            <person name="Ang C.C."/>
            <person name="Tnah L.H."/>
            <person name="Lee C.T."/>
            <person name="Nishiyama T."/>
            <person name="Sese J."/>
            <person name="O'Brien M.J."/>
            <person name="Copetti D."/>
            <person name="Mohd Noor M.I."/>
            <person name="Ong R.C."/>
            <person name="Putra M."/>
            <person name="Sireger I.Z."/>
            <person name="Indrioko S."/>
            <person name="Kosugi Y."/>
            <person name="Izuno A."/>
            <person name="Isagi Y."/>
            <person name="Lee S.L."/>
            <person name="Shimizu K.K."/>
        </authorList>
    </citation>
    <scope>NUCLEOTIDE SEQUENCE [LARGE SCALE GENOMIC DNA]</scope>
    <source>
        <strain evidence="13">214</strain>
    </source>
</reference>
<protein>
    <recommendedName>
        <fullName evidence="11">Germin-like protein</fullName>
    </recommendedName>
</protein>
<keyword evidence="5 9" id="KW-0479">Metal-binding</keyword>
<keyword evidence="7" id="KW-0325">Glycoprotein</keyword>
<dbReference type="SUPFAM" id="SSF51182">
    <property type="entry name" value="RmlC-like cupins"/>
    <property type="match status" value="1"/>
</dbReference>
<dbReference type="InterPro" id="IPR011051">
    <property type="entry name" value="RmlC_Cupin_sf"/>
</dbReference>
<proteinExistence type="inferred from homology"/>
<dbReference type="InterPro" id="IPR001929">
    <property type="entry name" value="Germin"/>
</dbReference>
<dbReference type="EMBL" id="BPVZ01000136">
    <property type="protein sequence ID" value="GKV39741.1"/>
    <property type="molecule type" value="Genomic_DNA"/>
</dbReference>
<evidence type="ECO:0000256" key="5">
    <source>
        <dbReference type="ARBA" id="ARBA00022723"/>
    </source>
</evidence>
<feature type="domain" description="Cupin type-1" evidence="12">
    <location>
        <begin position="2"/>
        <end position="106"/>
    </location>
</feature>
<organism evidence="13 14">
    <name type="scientific">Rubroshorea leprosula</name>
    <dbReference type="NCBI Taxonomy" id="152421"/>
    <lineage>
        <taxon>Eukaryota</taxon>
        <taxon>Viridiplantae</taxon>
        <taxon>Streptophyta</taxon>
        <taxon>Embryophyta</taxon>
        <taxon>Tracheophyta</taxon>
        <taxon>Spermatophyta</taxon>
        <taxon>Magnoliopsida</taxon>
        <taxon>eudicotyledons</taxon>
        <taxon>Gunneridae</taxon>
        <taxon>Pentapetalae</taxon>
        <taxon>rosids</taxon>
        <taxon>malvids</taxon>
        <taxon>Malvales</taxon>
        <taxon>Dipterocarpaceae</taxon>
        <taxon>Rubroshorea</taxon>
    </lineage>
</organism>
<dbReference type="InterPro" id="IPR006045">
    <property type="entry name" value="Cupin_1"/>
</dbReference>
<evidence type="ECO:0000256" key="3">
    <source>
        <dbReference type="ARBA" id="ARBA00022523"/>
    </source>
</evidence>
<feature type="binding site" evidence="9">
    <location>
        <position position="35"/>
    </location>
    <ligand>
        <name>oxalate</name>
        <dbReference type="ChEBI" id="CHEBI:30623"/>
    </ligand>
</feature>
<dbReference type="PANTHER" id="PTHR31238">
    <property type="entry name" value="GERMIN-LIKE PROTEIN SUBFAMILY 3 MEMBER 3"/>
    <property type="match status" value="1"/>
</dbReference>
<name>A0AAV5LQL3_9ROSI</name>
<sequence length="117" mass="12987">MAEFPALNDQSVSFAILQNPARLVNATHTHPRAAELLFLIYGVLDIGFIDTTNKPYTQRLQAGDIFVFRKGLCQRRNRVSSNFGVPHRIDDAILAKSFKADAATIQKLKAGLTPHKP</sequence>
<keyword evidence="14" id="KW-1185">Reference proteome</keyword>
<dbReference type="Gene3D" id="2.60.120.10">
    <property type="entry name" value="Jelly Rolls"/>
    <property type="match status" value="1"/>
</dbReference>
<dbReference type="AlphaFoldDB" id="A0AAV5LQL3"/>
<feature type="binding site" evidence="9">
    <location>
        <position position="25"/>
    </location>
    <ligand>
        <name>oxalate</name>
        <dbReference type="ChEBI" id="CHEBI:30623"/>
    </ligand>
</feature>
<dbReference type="SMART" id="SM00835">
    <property type="entry name" value="Cupin_1"/>
    <property type="match status" value="1"/>
</dbReference>
<gene>
    <name evidence="13" type="ORF">SLEP1_g47467</name>
</gene>
<evidence type="ECO:0000256" key="1">
    <source>
        <dbReference type="ARBA" id="ARBA00004271"/>
    </source>
</evidence>
<dbReference type="GO" id="GO:0048046">
    <property type="term" value="C:apoplast"/>
    <property type="evidence" value="ECO:0007669"/>
    <property type="project" value="UniProtKB-SubCell"/>
</dbReference>
<dbReference type="Proteomes" id="UP001054252">
    <property type="component" value="Unassembled WGS sequence"/>
</dbReference>
<keyword evidence="4 11" id="KW-0964">Secreted</keyword>
<feature type="binding site" evidence="9">
    <location>
        <position position="30"/>
    </location>
    <ligand>
        <name>oxalate</name>
        <dbReference type="ChEBI" id="CHEBI:30623"/>
    </ligand>
</feature>
<comment type="subcellular location">
    <subcellularLocation>
        <location evidence="1 11">Secreted</location>
        <location evidence="1 11">Extracellular space</location>
        <location evidence="1 11">Apoplast</location>
    </subcellularLocation>
</comment>
<evidence type="ECO:0000313" key="13">
    <source>
        <dbReference type="EMBL" id="GKV39741.1"/>
    </source>
</evidence>
<comment type="caution">
    <text evidence="13">The sequence shown here is derived from an EMBL/GenBank/DDBJ whole genome shotgun (WGS) entry which is preliminary data.</text>
</comment>
<evidence type="ECO:0000256" key="10">
    <source>
        <dbReference type="PIRSR" id="PIRSR601929-2"/>
    </source>
</evidence>
<dbReference type="InterPro" id="IPR014710">
    <property type="entry name" value="RmlC-like_jellyroll"/>
</dbReference>
<evidence type="ECO:0000259" key="12">
    <source>
        <dbReference type="SMART" id="SM00835"/>
    </source>
</evidence>
<evidence type="ECO:0000256" key="7">
    <source>
        <dbReference type="ARBA" id="ARBA00023180"/>
    </source>
</evidence>
<keyword evidence="3 11" id="KW-0052">Apoplast</keyword>
<evidence type="ECO:0000313" key="14">
    <source>
        <dbReference type="Proteomes" id="UP001054252"/>
    </source>
</evidence>
<evidence type="ECO:0000256" key="9">
    <source>
        <dbReference type="PIRSR" id="PIRSR601929-1"/>
    </source>
</evidence>
<feature type="binding site" evidence="10">
    <location>
        <position position="28"/>
    </location>
    <ligand>
        <name>Mn(2+)</name>
        <dbReference type="ChEBI" id="CHEBI:29035"/>
    </ligand>
</feature>
<feature type="binding site" evidence="10">
    <location>
        <position position="35"/>
    </location>
    <ligand>
        <name>Mn(2+)</name>
        <dbReference type="ChEBI" id="CHEBI:29035"/>
    </ligand>
</feature>